<evidence type="ECO:0000313" key="4">
    <source>
        <dbReference type="EMBL" id="SHF49202.1"/>
    </source>
</evidence>
<dbReference type="InterPro" id="IPR051466">
    <property type="entry name" value="D-amino_acid_metab_enzyme"/>
</dbReference>
<protein>
    <submittedName>
        <fullName evidence="4">3-hydroxy-D-aspartate aldolase</fullName>
    </submittedName>
</protein>
<dbReference type="AlphaFoldDB" id="A0A1M5C437"/>
<dbReference type="EMBL" id="FQUP01000002">
    <property type="protein sequence ID" value="SHF49202.1"/>
    <property type="molecule type" value="Genomic_DNA"/>
</dbReference>
<dbReference type="InterPro" id="IPR042208">
    <property type="entry name" value="D-ser_dehydrat-like_sf"/>
</dbReference>
<dbReference type="RefSeq" id="WP_073052926.1">
    <property type="nucleotide sequence ID" value="NZ_FQUP01000002.1"/>
</dbReference>
<dbReference type="InterPro" id="IPR001608">
    <property type="entry name" value="Ala_racemase_N"/>
</dbReference>
<keyword evidence="2" id="KW-0456">Lyase</keyword>
<dbReference type="Pfam" id="PF01168">
    <property type="entry name" value="Ala_racemase_N"/>
    <property type="match status" value="1"/>
</dbReference>
<dbReference type="CDD" id="cd06819">
    <property type="entry name" value="PLPDE_III_LS_D-TA"/>
    <property type="match status" value="1"/>
</dbReference>
<evidence type="ECO:0000256" key="2">
    <source>
        <dbReference type="ARBA" id="ARBA00023239"/>
    </source>
</evidence>
<keyword evidence="5" id="KW-1185">Reference proteome</keyword>
<reference evidence="4 5" key="1">
    <citation type="submission" date="2016-11" db="EMBL/GenBank/DDBJ databases">
        <authorList>
            <person name="Jaros S."/>
            <person name="Januszkiewicz K."/>
            <person name="Wedrychowicz H."/>
        </authorList>
    </citation>
    <scope>NUCLEOTIDE SEQUENCE [LARGE SCALE GENOMIC DNA]</scope>
    <source>
        <strain evidence="4 5">DSM 19436</strain>
    </source>
</reference>
<dbReference type="Proteomes" id="UP000184485">
    <property type="component" value="Unassembled WGS sequence"/>
</dbReference>
<dbReference type="InterPro" id="IPR029066">
    <property type="entry name" value="PLP-binding_barrel"/>
</dbReference>
<proteinExistence type="inferred from homology"/>
<comment type="similarity">
    <text evidence="1">Belongs to the DSD1 family.</text>
</comment>
<organism evidence="4 5">
    <name type="scientific">Kaistia soli DSM 19436</name>
    <dbReference type="NCBI Taxonomy" id="1122133"/>
    <lineage>
        <taxon>Bacteria</taxon>
        <taxon>Pseudomonadati</taxon>
        <taxon>Pseudomonadota</taxon>
        <taxon>Alphaproteobacteria</taxon>
        <taxon>Hyphomicrobiales</taxon>
        <taxon>Kaistiaceae</taxon>
        <taxon>Kaistia</taxon>
    </lineage>
</organism>
<name>A0A1M5C437_9HYPH</name>
<dbReference type="GO" id="GO:0008721">
    <property type="term" value="F:D-serine ammonia-lyase activity"/>
    <property type="evidence" value="ECO:0007669"/>
    <property type="project" value="TreeGrafter"/>
</dbReference>
<dbReference type="Gene3D" id="2.40.37.20">
    <property type="entry name" value="D-serine dehydratase-like domain"/>
    <property type="match status" value="1"/>
</dbReference>
<evidence type="ECO:0000259" key="3">
    <source>
        <dbReference type="SMART" id="SM01119"/>
    </source>
</evidence>
<dbReference type="InterPro" id="IPR026956">
    <property type="entry name" value="D-ser_dehydrat-like_dom"/>
</dbReference>
<feature type="domain" description="D-serine dehydratase-like" evidence="3">
    <location>
        <begin position="283"/>
        <end position="369"/>
    </location>
</feature>
<dbReference type="PANTHER" id="PTHR28004:SF2">
    <property type="entry name" value="D-SERINE DEHYDRATASE"/>
    <property type="match status" value="1"/>
</dbReference>
<accession>A0A1M5C437</accession>
<dbReference type="GO" id="GO:0036088">
    <property type="term" value="P:D-serine catabolic process"/>
    <property type="evidence" value="ECO:0007669"/>
    <property type="project" value="TreeGrafter"/>
</dbReference>
<dbReference type="Pfam" id="PF14031">
    <property type="entry name" value="D-ser_dehydrat"/>
    <property type="match status" value="1"/>
</dbReference>
<dbReference type="SMART" id="SM01119">
    <property type="entry name" value="D-ser_dehydrat"/>
    <property type="match status" value="1"/>
</dbReference>
<sequence>MTTAQDLSGLEVGFDIPARPGMNETEIQTPCLVLDLDALEANLRRMADFVVSRGLRLRAHGKMHKSVDIAHMQMAIGGASGLCCQKVSEAEVFARGGIRDILLTNQVRSPVMIDRLARLPLLGAKVAVCVDDLANVPELAAAAARHGTTLGCFVEVDCGAGRCGVSHPEAALALAAAIAAAPGLTFEGVQAYQGRLQHLPTFEERETAFAASLAITRAVVDRIEAGGLPVPLVTGGGTGSHPLEAASGLYGELQCGSYAFMDADYGRVRGQDGGRLDAEWRNALFLLTSVLSCPAPSRAVCDAGLKAQSADSGLPMVFGRDGVRYVRWSDEHGDLADPDGLLSVGDRLRLVPGHCDPTCNLHDWYVAVRGGQVEAILPVSARGKLF</sequence>
<dbReference type="Gene3D" id="3.20.20.10">
    <property type="entry name" value="Alanine racemase"/>
    <property type="match status" value="1"/>
</dbReference>
<dbReference type="SUPFAM" id="SSF51419">
    <property type="entry name" value="PLP-binding barrel"/>
    <property type="match status" value="1"/>
</dbReference>
<evidence type="ECO:0000313" key="5">
    <source>
        <dbReference type="Proteomes" id="UP000184485"/>
    </source>
</evidence>
<dbReference type="OrthoDB" id="9772497at2"/>
<evidence type="ECO:0000256" key="1">
    <source>
        <dbReference type="ARBA" id="ARBA00005323"/>
    </source>
</evidence>
<dbReference type="PANTHER" id="PTHR28004">
    <property type="entry name" value="ZGC:162816-RELATED"/>
    <property type="match status" value="1"/>
</dbReference>
<dbReference type="STRING" id="1122133.SAMN02745157_2199"/>
<gene>
    <name evidence="4" type="ORF">SAMN02745157_2199</name>
</gene>